<keyword evidence="10" id="KW-1185">Reference proteome</keyword>
<dbReference type="EC" id="3.1.6.6" evidence="9"/>
<feature type="compositionally biased region" description="Basic and acidic residues" evidence="7">
    <location>
        <begin position="168"/>
        <end position="183"/>
    </location>
</feature>
<evidence type="ECO:0000256" key="5">
    <source>
        <dbReference type="ARBA" id="ARBA00022801"/>
    </source>
</evidence>
<dbReference type="Proteomes" id="UP000318017">
    <property type="component" value="Chromosome"/>
</dbReference>
<dbReference type="Gene3D" id="3.40.720.10">
    <property type="entry name" value="Alkaline Phosphatase, subunit A"/>
    <property type="match status" value="1"/>
</dbReference>
<dbReference type="GO" id="GO:0046872">
    <property type="term" value="F:metal ion binding"/>
    <property type="evidence" value="ECO:0007669"/>
    <property type="project" value="UniProtKB-KW"/>
</dbReference>
<dbReference type="AlphaFoldDB" id="A0A518GGW3"/>
<protein>
    <submittedName>
        <fullName evidence="9">Choline-sulfatase</fullName>
        <ecNumber evidence="9">3.1.6.6</ecNumber>
    </submittedName>
</protein>
<feature type="domain" description="Sulfatase N-terminal" evidence="8">
    <location>
        <begin position="57"/>
        <end position="412"/>
    </location>
</feature>
<evidence type="ECO:0000259" key="8">
    <source>
        <dbReference type="Pfam" id="PF00884"/>
    </source>
</evidence>
<dbReference type="Pfam" id="PF00884">
    <property type="entry name" value="Sulfatase"/>
    <property type="match status" value="1"/>
</dbReference>
<dbReference type="InterPro" id="IPR017850">
    <property type="entry name" value="Alkaline_phosphatase_core_sf"/>
</dbReference>
<evidence type="ECO:0000256" key="3">
    <source>
        <dbReference type="ARBA" id="ARBA00022723"/>
    </source>
</evidence>
<dbReference type="KEGG" id="ahel:Q31a_62100"/>
<evidence type="ECO:0000256" key="6">
    <source>
        <dbReference type="ARBA" id="ARBA00022837"/>
    </source>
</evidence>
<proteinExistence type="inferred from homology"/>
<reference evidence="9 10" key="1">
    <citation type="submission" date="2019-02" db="EMBL/GenBank/DDBJ databases">
        <title>Deep-cultivation of Planctomycetes and their phenomic and genomic characterization uncovers novel biology.</title>
        <authorList>
            <person name="Wiegand S."/>
            <person name="Jogler M."/>
            <person name="Boedeker C."/>
            <person name="Pinto D."/>
            <person name="Vollmers J."/>
            <person name="Rivas-Marin E."/>
            <person name="Kohn T."/>
            <person name="Peeters S.H."/>
            <person name="Heuer A."/>
            <person name="Rast P."/>
            <person name="Oberbeckmann S."/>
            <person name="Bunk B."/>
            <person name="Jeske O."/>
            <person name="Meyerdierks A."/>
            <person name="Storesund J.E."/>
            <person name="Kallscheuer N."/>
            <person name="Luecker S."/>
            <person name="Lage O.M."/>
            <person name="Pohl T."/>
            <person name="Merkel B.J."/>
            <person name="Hornburger P."/>
            <person name="Mueller R.-W."/>
            <person name="Bruemmer F."/>
            <person name="Labrenz M."/>
            <person name="Spormann A.M."/>
            <person name="Op den Camp H."/>
            <person name="Overmann J."/>
            <person name="Amann R."/>
            <person name="Jetten M.S.M."/>
            <person name="Mascher T."/>
            <person name="Medema M.H."/>
            <person name="Devos D.P."/>
            <person name="Kaster A.-K."/>
            <person name="Ovreas L."/>
            <person name="Rohde M."/>
            <person name="Galperin M.Y."/>
            <person name="Jogler C."/>
        </authorList>
    </citation>
    <scope>NUCLEOTIDE SEQUENCE [LARGE SCALE GENOMIC DNA]</scope>
    <source>
        <strain evidence="9 10">Q31a</strain>
    </source>
</reference>
<dbReference type="InterPro" id="IPR000917">
    <property type="entry name" value="Sulfatase_N"/>
</dbReference>
<organism evidence="9 10">
    <name type="scientific">Aureliella helgolandensis</name>
    <dbReference type="NCBI Taxonomy" id="2527968"/>
    <lineage>
        <taxon>Bacteria</taxon>
        <taxon>Pseudomonadati</taxon>
        <taxon>Planctomycetota</taxon>
        <taxon>Planctomycetia</taxon>
        <taxon>Pirellulales</taxon>
        <taxon>Pirellulaceae</taxon>
        <taxon>Aureliella</taxon>
    </lineage>
</organism>
<dbReference type="CDD" id="cd16030">
    <property type="entry name" value="iduronate-2-sulfatase"/>
    <property type="match status" value="1"/>
</dbReference>
<dbReference type="PANTHER" id="PTHR45953">
    <property type="entry name" value="IDURONATE 2-SULFATASE"/>
    <property type="match status" value="1"/>
</dbReference>
<keyword evidence="3" id="KW-0479">Metal-binding</keyword>
<sequence>MHHSRFPTTPLFLLARAVWSIGLQLQSDAKHALVTVAGALALISTLATAGPAKERMNVLFIISDDLTSTALSCYGNTVCETPNIDALAARGTRFTHAYCQGTYCGPSRASFMSGYYPHATGVLGYTNPRPQIGDRPTWSEHFKNHDYYAARVSKIFHMGVPGGIEEGGDGRDHDGGNGADDARSWSERFNSPGPEWKAAGIGETLESNPDGKRPVVGGNTFVVVEADGDDLVHSDGKTAVKAAELLHTKRAEPFWLGVGFVRPHVPFVAPRKYFAPFKPFADLSLPQRMENDWDDIPKAGINYKTSLNMKMDERRQRKAIGGYYAAVSYMDAQVGVVLRALEDSGQADNTIVIFTSDHGYHLGEHDFWAKVSLRDESSQVPLIISVPGKQPAVCDSLVELLDLYPTLASLTGLPIPEHLQGKDISTLLDDPHATVRDAAFSVAPMRKGFLIREQRWAYIQYGEDAQQGIELFDVLQDPQQFHNLATQYPAEVARLSKKLSKKLAQVRAHDLD</sequence>
<evidence type="ECO:0000256" key="4">
    <source>
        <dbReference type="ARBA" id="ARBA00022729"/>
    </source>
</evidence>
<evidence type="ECO:0000256" key="2">
    <source>
        <dbReference type="ARBA" id="ARBA00008779"/>
    </source>
</evidence>
<accession>A0A518GGW3</accession>
<comment type="cofactor">
    <cofactor evidence="1">
        <name>Ca(2+)</name>
        <dbReference type="ChEBI" id="CHEBI:29108"/>
    </cofactor>
</comment>
<dbReference type="SUPFAM" id="SSF53649">
    <property type="entry name" value="Alkaline phosphatase-like"/>
    <property type="match status" value="1"/>
</dbReference>
<dbReference type="PANTHER" id="PTHR45953:SF1">
    <property type="entry name" value="IDURONATE 2-SULFATASE"/>
    <property type="match status" value="1"/>
</dbReference>
<evidence type="ECO:0000256" key="1">
    <source>
        <dbReference type="ARBA" id="ARBA00001913"/>
    </source>
</evidence>
<feature type="region of interest" description="Disordered" evidence="7">
    <location>
        <begin position="164"/>
        <end position="183"/>
    </location>
</feature>
<keyword evidence="4" id="KW-0732">Signal</keyword>
<keyword evidence="6" id="KW-0106">Calcium</keyword>
<keyword evidence="5 9" id="KW-0378">Hydrolase</keyword>
<gene>
    <name evidence="9" type="primary">betC_14</name>
    <name evidence="9" type="ORF">Q31a_62100</name>
</gene>
<name>A0A518GGW3_9BACT</name>
<dbReference type="OrthoDB" id="9782218at2"/>
<evidence type="ECO:0000313" key="10">
    <source>
        <dbReference type="Proteomes" id="UP000318017"/>
    </source>
</evidence>
<dbReference type="GO" id="GO:0047753">
    <property type="term" value="F:choline-sulfatase activity"/>
    <property type="evidence" value="ECO:0007669"/>
    <property type="project" value="UniProtKB-EC"/>
</dbReference>
<dbReference type="GO" id="GO:0005737">
    <property type="term" value="C:cytoplasm"/>
    <property type="evidence" value="ECO:0007669"/>
    <property type="project" value="TreeGrafter"/>
</dbReference>
<dbReference type="GO" id="GO:0004423">
    <property type="term" value="F:iduronate-2-sulfatase activity"/>
    <property type="evidence" value="ECO:0007669"/>
    <property type="project" value="InterPro"/>
</dbReference>
<dbReference type="InterPro" id="IPR035874">
    <property type="entry name" value="IDS"/>
</dbReference>
<dbReference type="EMBL" id="CP036298">
    <property type="protein sequence ID" value="QDV27817.1"/>
    <property type="molecule type" value="Genomic_DNA"/>
</dbReference>
<evidence type="ECO:0000256" key="7">
    <source>
        <dbReference type="SAM" id="MobiDB-lite"/>
    </source>
</evidence>
<comment type="similarity">
    <text evidence="2">Belongs to the sulfatase family.</text>
</comment>
<evidence type="ECO:0000313" key="9">
    <source>
        <dbReference type="EMBL" id="QDV27817.1"/>
    </source>
</evidence>